<dbReference type="EMBL" id="KZ502490">
    <property type="protein sequence ID" value="PKU77677.1"/>
    <property type="molecule type" value="Genomic_DNA"/>
</dbReference>
<dbReference type="PANTHER" id="PTHR35046:SF26">
    <property type="entry name" value="RNA-DIRECTED DNA POLYMERASE"/>
    <property type="match status" value="1"/>
</dbReference>
<dbReference type="Proteomes" id="UP000233837">
    <property type="component" value="Unassembled WGS sequence"/>
</dbReference>
<evidence type="ECO:0000313" key="2">
    <source>
        <dbReference type="Proteomes" id="UP000233837"/>
    </source>
</evidence>
<sequence length="105" mass="12533">MVEKLALPTENHPKPYSLSWIQKENEVRVTKRCLINFSVGNFMEQVWCDVVPIDACHLLIGRPWQFDRKTIHDRETNTYSFKHQTKNLYWFHFKALSLRNNGHSC</sequence>
<dbReference type="AlphaFoldDB" id="A0A2I0WPT4"/>
<name>A0A2I0WPT4_9ASPA</name>
<evidence type="ECO:0000313" key="1">
    <source>
        <dbReference type="EMBL" id="PKU77677.1"/>
    </source>
</evidence>
<reference evidence="1 2" key="2">
    <citation type="journal article" date="2017" name="Nature">
        <title>The Apostasia genome and the evolution of orchids.</title>
        <authorList>
            <person name="Zhang G.Q."/>
            <person name="Liu K.W."/>
            <person name="Li Z."/>
            <person name="Lohaus R."/>
            <person name="Hsiao Y.Y."/>
            <person name="Niu S.C."/>
            <person name="Wang J.Y."/>
            <person name="Lin Y.C."/>
            <person name="Xu Q."/>
            <person name="Chen L.J."/>
            <person name="Yoshida K."/>
            <person name="Fujiwara S."/>
            <person name="Wang Z.W."/>
            <person name="Zhang Y.Q."/>
            <person name="Mitsuda N."/>
            <person name="Wang M."/>
            <person name="Liu G.H."/>
            <person name="Pecoraro L."/>
            <person name="Huang H.X."/>
            <person name="Xiao X.J."/>
            <person name="Lin M."/>
            <person name="Wu X.Y."/>
            <person name="Wu W.L."/>
            <person name="Chen Y.Y."/>
            <person name="Chang S.B."/>
            <person name="Sakamoto S."/>
            <person name="Ohme-Takagi M."/>
            <person name="Yagi M."/>
            <person name="Zeng S.J."/>
            <person name="Shen C.Y."/>
            <person name="Yeh C.M."/>
            <person name="Luo Y.B."/>
            <person name="Tsai W.C."/>
            <person name="Van de Peer Y."/>
            <person name="Liu Z.J."/>
        </authorList>
    </citation>
    <scope>NUCLEOTIDE SEQUENCE [LARGE SCALE GENOMIC DNA]</scope>
    <source>
        <tissue evidence="1">The whole plant</tissue>
    </source>
</reference>
<protein>
    <submittedName>
        <fullName evidence="1">Uncharacterized protein</fullName>
    </submittedName>
</protein>
<accession>A0A2I0WPT4</accession>
<dbReference type="STRING" id="906689.A0A2I0WPT4"/>
<dbReference type="PANTHER" id="PTHR35046">
    <property type="entry name" value="ZINC KNUCKLE (CCHC-TYPE) FAMILY PROTEIN"/>
    <property type="match status" value="1"/>
</dbReference>
<organism evidence="1 2">
    <name type="scientific">Dendrobium catenatum</name>
    <dbReference type="NCBI Taxonomy" id="906689"/>
    <lineage>
        <taxon>Eukaryota</taxon>
        <taxon>Viridiplantae</taxon>
        <taxon>Streptophyta</taxon>
        <taxon>Embryophyta</taxon>
        <taxon>Tracheophyta</taxon>
        <taxon>Spermatophyta</taxon>
        <taxon>Magnoliopsida</taxon>
        <taxon>Liliopsida</taxon>
        <taxon>Asparagales</taxon>
        <taxon>Orchidaceae</taxon>
        <taxon>Epidendroideae</taxon>
        <taxon>Malaxideae</taxon>
        <taxon>Dendrobiinae</taxon>
        <taxon>Dendrobium</taxon>
    </lineage>
</organism>
<proteinExistence type="predicted"/>
<gene>
    <name evidence="1" type="ORF">MA16_Dca013469</name>
</gene>
<dbReference type="CDD" id="cd00303">
    <property type="entry name" value="retropepsin_like"/>
    <property type="match status" value="1"/>
</dbReference>
<reference evidence="1 2" key="1">
    <citation type="journal article" date="2016" name="Sci. Rep.">
        <title>The Dendrobium catenatum Lindl. genome sequence provides insights into polysaccharide synthase, floral development and adaptive evolution.</title>
        <authorList>
            <person name="Zhang G.Q."/>
            <person name="Xu Q."/>
            <person name="Bian C."/>
            <person name="Tsai W.C."/>
            <person name="Yeh C.M."/>
            <person name="Liu K.W."/>
            <person name="Yoshida K."/>
            <person name="Zhang L.S."/>
            <person name="Chang S.B."/>
            <person name="Chen F."/>
            <person name="Shi Y."/>
            <person name="Su Y.Y."/>
            <person name="Zhang Y.Q."/>
            <person name="Chen L.J."/>
            <person name="Yin Y."/>
            <person name="Lin M."/>
            <person name="Huang H."/>
            <person name="Deng H."/>
            <person name="Wang Z.W."/>
            <person name="Zhu S.L."/>
            <person name="Zhao X."/>
            <person name="Deng C."/>
            <person name="Niu S.C."/>
            <person name="Huang J."/>
            <person name="Wang M."/>
            <person name="Liu G.H."/>
            <person name="Yang H.J."/>
            <person name="Xiao X.J."/>
            <person name="Hsiao Y.Y."/>
            <person name="Wu W.L."/>
            <person name="Chen Y.Y."/>
            <person name="Mitsuda N."/>
            <person name="Ohme-Takagi M."/>
            <person name="Luo Y.B."/>
            <person name="Van de Peer Y."/>
            <person name="Liu Z.J."/>
        </authorList>
    </citation>
    <scope>NUCLEOTIDE SEQUENCE [LARGE SCALE GENOMIC DNA]</scope>
    <source>
        <tissue evidence="1">The whole plant</tissue>
    </source>
</reference>
<keyword evidence="2" id="KW-1185">Reference proteome</keyword>